<dbReference type="Proteomes" id="UP000054653">
    <property type="component" value="Unassembled WGS sequence"/>
</dbReference>
<dbReference type="OrthoDB" id="5935316at2759"/>
<evidence type="ECO:0000313" key="1">
    <source>
        <dbReference type="EMBL" id="KRY54135.1"/>
    </source>
</evidence>
<gene>
    <name evidence="1" type="ORF">T03_1958</name>
</gene>
<dbReference type="EMBL" id="JYDI01000074">
    <property type="protein sequence ID" value="KRY54135.1"/>
    <property type="molecule type" value="Genomic_DNA"/>
</dbReference>
<organism evidence="1 2">
    <name type="scientific">Trichinella britovi</name>
    <name type="common">Parasitic roundworm</name>
    <dbReference type="NCBI Taxonomy" id="45882"/>
    <lineage>
        <taxon>Eukaryota</taxon>
        <taxon>Metazoa</taxon>
        <taxon>Ecdysozoa</taxon>
        <taxon>Nematoda</taxon>
        <taxon>Enoplea</taxon>
        <taxon>Dorylaimia</taxon>
        <taxon>Trichinellida</taxon>
        <taxon>Trichinellidae</taxon>
        <taxon>Trichinella</taxon>
    </lineage>
</organism>
<name>A0A0V1CY12_TRIBR</name>
<dbReference type="AlphaFoldDB" id="A0A0V1CY12"/>
<sequence length="125" mass="14876">MGRRRIYYGIANMHVRSTDYKQAILPENCSRKISLIRVTWFSDLRKFSHIRRFDPQQEVPMHKNRFSTLRYANNDRHKGALSSVKLMKQRKSENADDTNQITDETMQNKRRQEEEVDVMSCVLAL</sequence>
<protein>
    <submittedName>
        <fullName evidence="1">Uncharacterized protein</fullName>
    </submittedName>
</protein>
<evidence type="ECO:0000313" key="2">
    <source>
        <dbReference type="Proteomes" id="UP000054653"/>
    </source>
</evidence>
<proteinExistence type="predicted"/>
<reference evidence="1 2" key="1">
    <citation type="submission" date="2015-01" db="EMBL/GenBank/DDBJ databases">
        <title>Evolution of Trichinella species and genotypes.</title>
        <authorList>
            <person name="Korhonen P.K."/>
            <person name="Edoardo P."/>
            <person name="Giuseppe L.R."/>
            <person name="Gasser R.B."/>
        </authorList>
    </citation>
    <scope>NUCLEOTIDE SEQUENCE [LARGE SCALE GENOMIC DNA]</scope>
    <source>
        <strain evidence="1">ISS120</strain>
    </source>
</reference>
<comment type="caution">
    <text evidence="1">The sequence shown here is derived from an EMBL/GenBank/DDBJ whole genome shotgun (WGS) entry which is preliminary data.</text>
</comment>
<keyword evidence="2" id="KW-1185">Reference proteome</keyword>
<accession>A0A0V1CY12</accession>